<evidence type="ECO:0000256" key="9">
    <source>
        <dbReference type="SAM" id="Phobius"/>
    </source>
</evidence>
<dbReference type="EMBL" id="CP051167">
    <property type="protein sequence ID" value="QIZ72777.1"/>
    <property type="molecule type" value="Genomic_DNA"/>
</dbReference>
<evidence type="ECO:0000256" key="2">
    <source>
        <dbReference type="ARBA" id="ARBA00004370"/>
    </source>
</evidence>
<dbReference type="CDD" id="cd00082">
    <property type="entry name" value="HisKA"/>
    <property type="match status" value="1"/>
</dbReference>
<dbReference type="InterPro" id="IPR036097">
    <property type="entry name" value="HisK_dim/P_sf"/>
</dbReference>
<dbReference type="PANTHER" id="PTHR43065:SF50">
    <property type="entry name" value="HISTIDINE KINASE"/>
    <property type="match status" value="1"/>
</dbReference>
<dbReference type="InterPro" id="IPR036890">
    <property type="entry name" value="HATPase_C_sf"/>
</dbReference>
<dbReference type="Pfam" id="PF02518">
    <property type="entry name" value="HATPase_c"/>
    <property type="match status" value="1"/>
</dbReference>
<dbReference type="SUPFAM" id="SSF55874">
    <property type="entry name" value="ATPase domain of HSP90 chaperone/DNA topoisomerase II/histidine kinase"/>
    <property type="match status" value="1"/>
</dbReference>
<organism evidence="12 13">
    <name type="scientific">Oxynema aestuarii AP17</name>
    <dbReference type="NCBI Taxonomy" id="2064643"/>
    <lineage>
        <taxon>Bacteria</taxon>
        <taxon>Bacillati</taxon>
        <taxon>Cyanobacteriota</taxon>
        <taxon>Cyanophyceae</taxon>
        <taxon>Oscillatoriophycideae</taxon>
        <taxon>Oscillatoriales</taxon>
        <taxon>Oscillatoriaceae</taxon>
        <taxon>Oxynema</taxon>
        <taxon>Oxynema aestuarii</taxon>
    </lineage>
</organism>
<keyword evidence="9" id="KW-1133">Transmembrane helix</keyword>
<protein>
    <recommendedName>
        <fullName evidence="3">histidine kinase</fullName>
        <ecNumber evidence="3">2.7.13.3</ecNumber>
    </recommendedName>
</protein>
<dbReference type="GO" id="GO:0000155">
    <property type="term" value="F:phosphorelay sensor kinase activity"/>
    <property type="evidence" value="ECO:0007669"/>
    <property type="project" value="InterPro"/>
</dbReference>
<evidence type="ECO:0000256" key="4">
    <source>
        <dbReference type="ARBA" id="ARBA00022553"/>
    </source>
</evidence>
<dbReference type="KEGG" id="oxy:HCG48_21055"/>
<dbReference type="CDD" id="cd06225">
    <property type="entry name" value="HAMP"/>
    <property type="match status" value="1"/>
</dbReference>
<dbReference type="PROSITE" id="PS50885">
    <property type="entry name" value="HAMP"/>
    <property type="match status" value="1"/>
</dbReference>
<keyword evidence="5" id="KW-0808">Transferase</keyword>
<dbReference type="InterPro" id="IPR003660">
    <property type="entry name" value="HAMP_dom"/>
</dbReference>
<evidence type="ECO:0000313" key="13">
    <source>
        <dbReference type="Proteomes" id="UP000500857"/>
    </source>
</evidence>
<dbReference type="SMART" id="SM00387">
    <property type="entry name" value="HATPase_c"/>
    <property type="match status" value="1"/>
</dbReference>
<dbReference type="PRINTS" id="PR00344">
    <property type="entry name" value="BCTRLSENSOR"/>
</dbReference>
<feature type="domain" description="Histidine kinase" evidence="10">
    <location>
        <begin position="363"/>
        <end position="603"/>
    </location>
</feature>
<evidence type="ECO:0000256" key="6">
    <source>
        <dbReference type="ARBA" id="ARBA00022777"/>
    </source>
</evidence>
<dbReference type="PANTHER" id="PTHR43065">
    <property type="entry name" value="SENSOR HISTIDINE KINASE"/>
    <property type="match status" value="1"/>
</dbReference>
<dbReference type="Pfam" id="PF00672">
    <property type="entry name" value="HAMP"/>
    <property type="match status" value="1"/>
</dbReference>
<proteinExistence type="predicted"/>
<dbReference type="SUPFAM" id="SSF47384">
    <property type="entry name" value="Homodimeric domain of signal transducing histidine kinase"/>
    <property type="match status" value="1"/>
</dbReference>
<evidence type="ECO:0000256" key="5">
    <source>
        <dbReference type="ARBA" id="ARBA00022679"/>
    </source>
</evidence>
<keyword evidence="9" id="KW-0812">Transmembrane</keyword>
<reference evidence="12 13" key="1">
    <citation type="submission" date="2020-04" db="EMBL/GenBank/DDBJ databases">
        <authorList>
            <person name="Basu S."/>
            <person name="Maruthanayagam V."/>
            <person name="Chakraborty S."/>
            <person name="Pramanik A."/>
            <person name="Mukherjee J."/>
            <person name="Brink B."/>
        </authorList>
    </citation>
    <scope>NUCLEOTIDE SEQUENCE [LARGE SCALE GENOMIC DNA]</scope>
    <source>
        <strain evidence="12 13">AP17</strain>
    </source>
</reference>
<evidence type="ECO:0000313" key="12">
    <source>
        <dbReference type="EMBL" id="QIZ72777.1"/>
    </source>
</evidence>
<dbReference type="InterPro" id="IPR003661">
    <property type="entry name" value="HisK_dim/P_dom"/>
</dbReference>
<dbReference type="GO" id="GO:0016020">
    <property type="term" value="C:membrane"/>
    <property type="evidence" value="ECO:0007669"/>
    <property type="project" value="UniProtKB-SubCell"/>
</dbReference>
<dbReference type="AlphaFoldDB" id="A0A6H1U328"/>
<keyword evidence="7" id="KW-0902">Two-component regulatory system</keyword>
<dbReference type="PROSITE" id="PS50109">
    <property type="entry name" value="HIS_KIN"/>
    <property type="match status" value="1"/>
</dbReference>
<dbReference type="SMART" id="SM00304">
    <property type="entry name" value="HAMP"/>
    <property type="match status" value="1"/>
</dbReference>
<evidence type="ECO:0000256" key="1">
    <source>
        <dbReference type="ARBA" id="ARBA00000085"/>
    </source>
</evidence>
<comment type="subcellular location">
    <subcellularLocation>
        <location evidence="2">Membrane</location>
    </subcellularLocation>
</comment>
<evidence type="ECO:0000259" key="11">
    <source>
        <dbReference type="PROSITE" id="PS50885"/>
    </source>
</evidence>
<keyword evidence="13" id="KW-1185">Reference proteome</keyword>
<dbReference type="InterPro" id="IPR003594">
    <property type="entry name" value="HATPase_dom"/>
</dbReference>
<accession>A0A6H1U328</accession>
<dbReference type="SUPFAM" id="SSF158472">
    <property type="entry name" value="HAMP domain-like"/>
    <property type="match status" value="1"/>
</dbReference>
<gene>
    <name evidence="12" type="ORF">HCG48_21055</name>
</gene>
<dbReference type="Gene3D" id="6.10.340.10">
    <property type="match status" value="1"/>
</dbReference>
<evidence type="ECO:0000256" key="3">
    <source>
        <dbReference type="ARBA" id="ARBA00012438"/>
    </source>
</evidence>
<keyword evidence="6" id="KW-0418">Kinase</keyword>
<dbReference type="Proteomes" id="UP000500857">
    <property type="component" value="Chromosome"/>
</dbReference>
<dbReference type="InterPro" id="IPR004358">
    <property type="entry name" value="Sig_transdc_His_kin-like_C"/>
</dbReference>
<name>A0A6H1U328_9CYAN</name>
<keyword evidence="4" id="KW-0597">Phosphoprotein</keyword>
<feature type="domain" description="HAMP" evidence="11">
    <location>
        <begin position="261"/>
        <end position="314"/>
    </location>
</feature>
<keyword evidence="8" id="KW-0175">Coiled coil</keyword>
<dbReference type="InterPro" id="IPR005467">
    <property type="entry name" value="His_kinase_dom"/>
</dbReference>
<evidence type="ECO:0000259" key="10">
    <source>
        <dbReference type="PROSITE" id="PS50109"/>
    </source>
</evidence>
<evidence type="ECO:0000256" key="8">
    <source>
        <dbReference type="SAM" id="Coils"/>
    </source>
</evidence>
<evidence type="ECO:0000256" key="7">
    <source>
        <dbReference type="ARBA" id="ARBA00023012"/>
    </source>
</evidence>
<dbReference type="SMART" id="SM00388">
    <property type="entry name" value="HisKA"/>
    <property type="match status" value="1"/>
</dbReference>
<sequence length="603" mass="66978">MVNAKWESDLEMPRTAIPQNKGIWRWLGGAIAHLGIAKKIGYGYAFAIGIAVSGTAMGSIVGNYYQNQAEQQLVVADRQQNLLNQLENGVLKVRSHPQQLFAVVGDSIWFEYERSEFLGNIARVEALLSELHEFGDRNPEGVTESSQLRTILTDYATTIAAYEQIVQSLWDRIEQVNASADESAAQQQIVNTIRDRELLALDVEFERLSESLILILHAAEVQYRQAHAGLIRADILRLQMIMVSIMLSVAIATALAIYTSRGIARPIQALTEVARQVTQESNFELKAPVSTTDEVGVLAVSLNQLIAWVGEYTEALENARQTLERRVEERTQDLRAALAELQQTQAQLIQTEKMSSLGQLVAGVAHEINNPVSFIYGNLVHAEEYARDLQEVVDLYEAEGLELSPQTRARLDEIEPDYLREDFPRLLASMKMGTDRIKAIVLSLRNFSRLDEAQMKEASLHEGIDSTLLILGSQLKQGIEVVKEYGDIPLISCYPAQLNQVFVNLLANAIDAMLAANSEVKQLAIATEAVEDRVRVTIRDTGPGIPPQIREKIFDPFFTTKPVGKGTGLGLSICYQIIQKHRGTLEVSSEEGRGSEFVITLPV</sequence>
<feature type="transmembrane region" description="Helical" evidence="9">
    <location>
        <begin position="240"/>
        <end position="258"/>
    </location>
</feature>
<feature type="coiled-coil region" evidence="8">
    <location>
        <begin position="309"/>
        <end position="354"/>
    </location>
</feature>
<keyword evidence="9" id="KW-0472">Membrane</keyword>
<dbReference type="Gene3D" id="3.30.565.10">
    <property type="entry name" value="Histidine kinase-like ATPase, C-terminal domain"/>
    <property type="match status" value="1"/>
</dbReference>
<comment type="catalytic activity">
    <reaction evidence="1">
        <text>ATP + protein L-histidine = ADP + protein N-phospho-L-histidine.</text>
        <dbReference type="EC" id="2.7.13.3"/>
    </reaction>
</comment>
<dbReference type="EC" id="2.7.13.3" evidence="3"/>
<dbReference type="Gene3D" id="1.10.287.130">
    <property type="match status" value="1"/>
</dbReference>
<dbReference type="RefSeq" id="WP_168570924.1">
    <property type="nucleotide sequence ID" value="NZ_CP051167.1"/>
</dbReference>